<dbReference type="EMBL" id="LGUC01000001">
    <property type="protein sequence ID" value="KPN30486.1"/>
    <property type="molecule type" value="Genomic_DNA"/>
</dbReference>
<comment type="caution">
    <text evidence="1">The sequence shown here is derived from an EMBL/GenBank/DDBJ whole genome shotgun (WGS) entry which is preliminary data.</text>
</comment>
<dbReference type="PATRIC" id="fig|699431.3.peg.1247"/>
<dbReference type="Proteomes" id="UP000050535">
    <property type="component" value="Unassembled WGS sequence"/>
</dbReference>
<organism evidence="1 2">
    <name type="scientific">Halolamina pelagica</name>
    <dbReference type="NCBI Taxonomy" id="699431"/>
    <lineage>
        <taxon>Archaea</taxon>
        <taxon>Methanobacteriati</taxon>
        <taxon>Methanobacteriota</taxon>
        <taxon>Stenosarchaea group</taxon>
        <taxon>Halobacteria</taxon>
        <taxon>Halobacteriales</taxon>
        <taxon>Haloferacaceae</taxon>
    </lineage>
</organism>
<name>A0A0P7HUS2_9EURY</name>
<protein>
    <submittedName>
        <fullName evidence="1">Uncharacterized protein</fullName>
    </submittedName>
</protein>
<evidence type="ECO:0000313" key="1">
    <source>
        <dbReference type="EMBL" id="KPN30486.1"/>
    </source>
</evidence>
<keyword evidence="2" id="KW-1185">Reference proteome</keyword>
<accession>A0A0P7HUS2</accession>
<evidence type="ECO:0000313" key="2">
    <source>
        <dbReference type="Proteomes" id="UP000050535"/>
    </source>
</evidence>
<gene>
    <name evidence="1" type="ORF">SY89_01221</name>
</gene>
<proteinExistence type="predicted"/>
<dbReference type="AlphaFoldDB" id="A0A0P7HUS2"/>
<dbReference type="STRING" id="699431.SY89_01221"/>
<reference evidence="2" key="1">
    <citation type="submission" date="2013-11" db="EMBL/GenBank/DDBJ databases">
        <authorList>
            <person name="Hoang H.T."/>
            <person name="Killian M.L."/>
            <person name="Madson D.M."/>
            <person name="Arruda P.H.E."/>
            <person name="Sun D."/>
            <person name="Schwartz K.J."/>
            <person name="Yoon K."/>
        </authorList>
    </citation>
    <scope>NUCLEOTIDE SEQUENCE [LARGE SCALE GENOMIC DNA]</scope>
    <source>
        <strain evidence="2">CDK2</strain>
    </source>
</reference>
<sequence>MTLAYFMQTAGSDVFRMRDVVVVDEAHGLAEWAEMYAAVELSPGACRSGTT</sequence>